<reference evidence="1 2" key="1">
    <citation type="submission" date="2024-08" db="EMBL/GenBank/DDBJ databases">
        <title>Draft Genome Sequence of Legionella lytica strain DSB2004, Isolated From a Fire Sprinkler System.</title>
        <authorList>
            <person name="Everhart A.D."/>
            <person name="Kidane D.T."/>
            <person name="Farone A.L."/>
            <person name="Farone M.B."/>
        </authorList>
    </citation>
    <scope>NUCLEOTIDE SEQUENCE [LARGE SCALE GENOMIC DNA]</scope>
    <source>
        <strain evidence="1 2">DSB2004</strain>
    </source>
</reference>
<dbReference type="RefSeq" id="WP_400188576.1">
    <property type="nucleotide sequence ID" value="NZ_JBGORX010000009.1"/>
</dbReference>
<gene>
    <name evidence="1" type="ORF">ACD661_14440</name>
</gene>
<dbReference type="Gene3D" id="2.40.400.10">
    <property type="entry name" value="Acetoacetate decarboxylase-like"/>
    <property type="match status" value="1"/>
</dbReference>
<dbReference type="InterPro" id="IPR010451">
    <property type="entry name" value="Acetoacetate_decarboxylase"/>
</dbReference>
<dbReference type="NCBIfam" id="NF002614">
    <property type="entry name" value="PRK02265.1"/>
    <property type="match status" value="1"/>
</dbReference>
<proteinExistence type="predicted"/>
<dbReference type="SUPFAM" id="SSF160104">
    <property type="entry name" value="Acetoacetate decarboxylase-like"/>
    <property type="match status" value="1"/>
</dbReference>
<dbReference type="InterPro" id="IPR023375">
    <property type="entry name" value="ADC_dom_sf"/>
</dbReference>
<evidence type="ECO:0000313" key="1">
    <source>
        <dbReference type="EMBL" id="MFJ1269760.1"/>
    </source>
</evidence>
<dbReference type="EMBL" id="JBGORX010000009">
    <property type="protein sequence ID" value="MFJ1269760.1"/>
    <property type="molecule type" value="Genomic_DNA"/>
</dbReference>
<keyword evidence="2" id="KW-1185">Reference proteome</keyword>
<dbReference type="Pfam" id="PF06314">
    <property type="entry name" value="ADC"/>
    <property type="match status" value="1"/>
</dbReference>
<dbReference type="Proteomes" id="UP001615550">
    <property type="component" value="Unassembled WGS sequence"/>
</dbReference>
<protein>
    <submittedName>
        <fullName evidence="1">Acetoacetate decarboxylase</fullName>
    </submittedName>
</protein>
<evidence type="ECO:0000313" key="2">
    <source>
        <dbReference type="Proteomes" id="UP001615550"/>
    </source>
</evidence>
<sequence length="246" mass="27472">MKESDVKEKAFAMPLTSSAYPRGPYRFINREFLTVTYETDMDLLREIVPEPLEVVEPLVQFEFIRMPDSTGFGDYTESGQVIPVRYKGKMGSYTHAMYLDDLAPIAAGREIWGYPKKLAQPKLEVVSDTFLGTLNYGPCRVATATMGYKYEALDLKKVADALNTPIYLLKIIPHVNGSTQICELVEIMLADVVVKGAWQGPAQLELAHHALAPVASLPVRRIVKAVHLLTDLTLPYGRVVHDYLGQ</sequence>
<organism evidence="1 2">
    <name type="scientific">Legionella lytica</name>
    <dbReference type="NCBI Taxonomy" id="96232"/>
    <lineage>
        <taxon>Bacteria</taxon>
        <taxon>Pseudomonadati</taxon>
        <taxon>Pseudomonadota</taxon>
        <taxon>Gammaproteobacteria</taxon>
        <taxon>Legionellales</taxon>
        <taxon>Legionellaceae</taxon>
        <taxon>Legionella</taxon>
    </lineage>
</organism>
<name>A0ABW8DEW9_9GAMM</name>
<comment type="caution">
    <text evidence="1">The sequence shown here is derived from an EMBL/GenBank/DDBJ whole genome shotgun (WGS) entry which is preliminary data.</text>
</comment>
<accession>A0ABW8DEW9</accession>